<dbReference type="EC" id="2.3.1.225" evidence="8"/>
<dbReference type="GO" id="GO:0019706">
    <property type="term" value="F:protein-cysteine S-palmitoyltransferase activity"/>
    <property type="evidence" value="ECO:0007669"/>
    <property type="project" value="UniProtKB-EC"/>
</dbReference>
<dbReference type="GO" id="GO:0005783">
    <property type="term" value="C:endoplasmic reticulum"/>
    <property type="evidence" value="ECO:0007669"/>
    <property type="project" value="TreeGrafter"/>
</dbReference>
<keyword evidence="5 8" id="KW-1133">Transmembrane helix</keyword>
<organism evidence="11 12">
    <name type="scientific">Genlisea aurea</name>
    <dbReference type="NCBI Taxonomy" id="192259"/>
    <lineage>
        <taxon>Eukaryota</taxon>
        <taxon>Viridiplantae</taxon>
        <taxon>Streptophyta</taxon>
        <taxon>Embryophyta</taxon>
        <taxon>Tracheophyta</taxon>
        <taxon>Spermatophyta</taxon>
        <taxon>Magnoliopsida</taxon>
        <taxon>eudicotyledons</taxon>
        <taxon>Gunneridae</taxon>
        <taxon>Pentapetalae</taxon>
        <taxon>asterids</taxon>
        <taxon>lamiids</taxon>
        <taxon>Lamiales</taxon>
        <taxon>Lentibulariaceae</taxon>
        <taxon>Genlisea</taxon>
    </lineage>
</organism>
<dbReference type="Proteomes" id="UP000015453">
    <property type="component" value="Unassembled WGS sequence"/>
</dbReference>
<evidence type="ECO:0000313" key="11">
    <source>
        <dbReference type="EMBL" id="EPS66612.1"/>
    </source>
</evidence>
<evidence type="ECO:0000256" key="2">
    <source>
        <dbReference type="ARBA" id="ARBA00008574"/>
    </source>
</evidence>
<feature type="domain" description="Palmitoyltransferase DHHC" evidence="10">
    <location>
        <begin position="135"/>
        <end position="272"/>
    </location>
</feature>
<comment type="caution">
    <text evidence="11">The sequence shown here is derived from an EMBL/GenBank/DDBJ whole genome shotgun (WGS) entry which is preliminary data.</text>
</comment>
<evidence type="ECO:0000256" key="8">
    <source>
        <dbReference type="RuleBase" id="RU079119"/>
    </source>
</evidence>
<keyword evidence="6 8" id="KW-0472">Membrane</keyword>
<protein>
    <recommendedName>
        <fullName evidence="8">S-acyltransferase</fullName>
        <ecNumber evidence="8">2.3.1.225</ecNumber>
    </recommendedName>
    <alternativeName>
        <fullName evidence="8">Palmitoyltransferase</fullName>
    </alternativeName>
</protein>
<keyword evidence="12" id="KW-1185">Reference proteome</keyword>
<feature type="region of interest" description="Disordered" evidence="9">
    <location>
        <begin position="370"/>
        <end position="411"/>
    </location>
</feature>
<dbReference type="PROSITE" id="PS50216">
    <property type="entry name" value="DHHC"/>
    <property type="match status" value="1"/>
</dbReference>
<evidence type="ECO:0000256" key="9">
    <source>
        <dbReference type="SAM" id="MobiDB-lite"/>
    </source>
</evidence>
<evidence type="ECO:0000256" key="4">
    <source>
        <dbReference type="ARBA" id="ARBA00022692"/>
    </source>
</evidence>
<feature type="region of interest" description="Disordered" evidence="9">
    <location>
        <begin position="284"/>
        <end position="318"/>
    </location>
</feature>
<accession>S8E2V7</accession>
<keyword evidence="4 8" id="KW-0812">Transmembrane</keyword>
<evidence type="ECO:0000256" key="1">
    <source>
        <dbReference type="ARBA" id="ARBA00004127"/>
    </source>
</evidence>
<evidence type="ECO:0000259" key="10">
    <source>
        <dbReference type="Pfam" id="PF01529"/>
    </source>
</evidence>
<comment type="catalytic activity">
    <reaction evidence="8">
        <text>L-cysteinyl-[protein] + hexadecanoyl-CoA = S-hexadecanoyl-L-cysteinyl-[protein] + CoA</text>
        <dbReference type="Rhea" id="RHEA:36683"/>
        <dbReference type="Rhea" id="RHEA-COMP:10131"/>
        <dbReference type="Rhea" id="RHEA-COMP:11032"/>
        <dbReference type="ChEBI" id="CHEBI:29950"/>
        <dbReference type="ChEBI" id="CHEBI:57287"/>
        <dbReference type="ChEBI" id="CHEBI:57379"/>
        <dbReference type="ChEBI" id="CHEBI:74151"/>
        <dbReference type="EC" id="2.3.1.225"/>
    </reaction>
</comment>
<sequence>QIVGMSVFCVLVLLFYCFPGILLGNRIAEITVNSIFSFVAVSSALLFIRCSAIDPGDQTRFRFRNKRTNRNKGLDYCYIFSRILLRFMRSVEKKILRTCIRRKYLDPLTTRIQMEPIFPFQLVQPDDSVTPNPKNDGISFCYLCDFEVNRYSKHCRSCNRCVEGFDHHCRWLNNCVGKKNYSTFFLLMVLVLTMLVLEAGASLAVFIRCFADSKAIEEELNSRHYRKFPRSAIATICVFIVVITCYAMAALGQLLFFHVLLIKKGISTYDFILAMKEENKSLGFESSLEEESPSSSSSSDVEEDEDEAPEKSLSSSSWRMMTACKSERTMSGEKKKKKKVVVSIDPWKLSKLEKRDPLKPLPLPLEMKSGLLIKPDGCDGGGGDSCLNSSSSSPGRFSSPRKRVSSSPKEKYKNDFDLKLTRVSREMETHISRQLLTCVLKKQQQ</sequence>
<proteinExistence type="inferred from homology"/>
<evidence type="ECO:0000256" key="6">
    <source>
        <dbReference type="ARBA" id="ARBA00023136"/>
    </source>
</evidence>
<feature type="non-terminal residue" evidence="11">
    <location>
        <position position="1"/>
    </location>
</feature>
<keyword evidence="3 8" id="KW-0808">Transferase</keyword>
<feature type="transmembrane region" description="Helical" evidence="8">
    <location>
        <begin position="184"/>
        <end position="211"/>
    </location>
</feature>
<dbReference type="OrthoDB" id="9909019at2759"/>
<comment type="similarity">
    <text evidence="2 8">Belongs to the DHHC palmitoyltransferase family.</text>
</comment>
<dbReference type="GO" id="GO:0006612">
    <property type="term" value="P:protein targeting to membrane"/>
    <property type="evidence" value="ECO:0007669"/>
    <property type="project" value="TreeGrafter"/>
</dbReference>
<dbReference type="AlphaFoldDB" id="S8E2V7"/>
<feature type="non-terminal residue" evidence="11">
    <location>
        <position position="445"/>
    </location>
</feature>
<evidence type="ECO:0000256" key="3">
    <source>
        <dbReference type="ARBA" id="ARBA00022679"/>
    </source>
</evidence>
<evidence type="ECO:0000256" key="5">
    <source>
        <dbReference type="ARBA" id="ARBA00022989"/>
    </source>
</evidence>
<gene>
    <name evidence="11" type="ORF">M569_08164</name>
</gene>
<feature type="transmembrane region" description="Helical" evidence="8">
    <location>
        <begin position="34"/>
        <end position="52"/>
    </location>
</feature>
<evidence type="ECO:0000256" key="7">
    <source>
        <dbReference type="ARBA" id="ARBA00023315"/>
    </source>
</evidence>
<feature type="compositionally biased region" description="Low complexity" evidence="9">
    <location>
        <begin position="385"/>
        <end position="398"/>
    </location>
</feature>
<dbReference type="EMBL" id="AUSU01003584">
    <property type="protein sequence ID" value="EPS66612.1"/>
    <property type="molecule type" value="Genomic_DNA"/>
</dbReference>
<comment type="subcellular location">
    <subcellularLocation>
        <location evidence="1">Endomembrane system</location>
        <topology evidence="1">Multi-pass membrane protein</topology>
    </subcellularLocation>
</comment>
<name>S8E2V7_9LAMI</name>
<dbReference type="Pfam" id="PF01529">
    <property type="entry name" value="DHHC"/>
    <property type="match status" value="1"/>
</dbReference>
<comment type="domain">
    <text evidence="8">The DHHC domain is required for palmitoyltransferase activity.</text>
</comment>
<reference evidence="11 12" key="1">
    <citation type="journal article" date="2013" name="BMC Genomics">
        <title>The miniature genome of a carnivorous plant Genlisea aurea contains a low number of genes and short non-coding sequences.</title>
        <authorList>
            <person name="Leushkin E.V."/>
            <person name="Sutormin R.A."/>
            <person name="Nabieva E.R."/>
            <person name="Penin A.A."/>
            <person name="Kondrashov A.S."/>
            <person name="Logacheva M.D."/>
        </authorList>
    </citation>
    <scope>NUCLEOTIDE SEQUENCE [LARGE SCALE GENOMIC DNA]</scope>
</reference>
<dbReference type="GO" id="GO:0005794">
    <property type="term" value="C:Golgi apparatus"/>
    <property type="evidence" value="ECO:0007669"/>
    <property type="project" value="TreeGrafter"/>
</dbReference>
<dbReference type="PANTHER" id="PTHR22883">
    <property type="entry name" value="ZINC FINGER DHHC DOMAIN CONTAINING PROTEIN"/>
    <property type="match status" value="1"/>
</dbReference>
<dbReference type="InterPro" id="IPR039859">
    <property type="entry name" value="PFA4/ZDH16/20/ERF2-like"/>
</dbReference>
<dbReference type="InterPro" id="IPR001594">
    <property type="entry name" value="Palmitoyltrfase_DHHC"/>
</dbReference>
<feature type="transmembrane region" description="Helical" evidence="8">
    <location>
        <begin position="232"/>
        <end position="261"/>
    </location>
</feature>
<keyword evidence="7 8" id="KW-0012">Acyltransferase</keyword>
<evidence type="ECO:0000313" key="12">
    <source>
        <dbReference type="Proteomes" id="UP000015453"/>
    </source>
</evidence>
<dbReference type="PANTHER" id="PTHR22883:SF306">
    <property type="entry name" value="PROTEIN S-ACYLTRANSFERASE 18"/>
    <property type="match status" value="1"/>
</dbReference>